<reference evidence="4" key="1">
    <citation type="submission" date="2025-08" db="UniProtKB">
        <authorList>
            <consortium name="RefSeq"/>
        </authorList>
    </citation>
    <scope>IDENTIFICATION</scope>
</reference>
<dbReference type="SUPFAM" id="SSF52540">
    <property type="entry name" value="P-loop containing nucleoside triphosphate hydrolases"/>
    <property type="match status" value="1"/>
</dbReference>
<dbReference type="PANTHER" id="PTHR10704:SF44">
    <property type="entry name" value="LD35051P-RELATED"/>
    <property type="match status" value="1"/>
</dbReference>
<proteinExistence type="predicted"/>
<feature type="transmembrane region" description="Helical" evidence="1">
    <location>
        <begin position="16"/>
        <end position="34"/>
    </location>
</feature>
<sequence length="437" mass="50243">METSSIASAVRQIRDVLLWVVLFFTVLYLFVLNVNSNGGGFIEVNKPSEKLLCQSVRKLQERDNSLSNTNISLLLEVQELRQKVAMYERLNRLLEFNSWMSQHGSKTRQNILILSSEYCGSSLLGELFNQNPQIFYLYEPLKALDYYKDNRPSDVYDSMVTNQIDGIFQCKFDDLSYYTNYMSFQYSSLKSRLASRALSTPPLCPEANARSFYSIRMCTPLKPKTTSAICKLHQHTVIKTIQFSDVHKLSYLMDKDGTDYLLKVVHLVRDPRAIVFSHFQRNFSSSNFSISLKEYSTKLCSQMLQNIKYAITAPPWLQGKYTLLRYEDLGTNPHQIAELVYKFAGVPIVSQVRMWLDKLADGGATQRPTQFGSSTSGSVEEFNARNLTQSVHNWRTQLQYKTVRAIETECYEVMNLLGYKIVDDEEELTTLNLSLVD</sequence>
<evidence type="ECO:0000256" key="1">
    <source>
        <dbReference type="SAM" id="Phobius"/>
    </source>
</evidence>
<dbReference type="PANTHER" id="PTHR10704">
    <property type="entry name" value="CARBOHYDRATE SULFOTRANSFERASE"/>
    <property type="match status" value="1"/>
</dbReference>
<dbReference type="Pfam" id="PF00685">
    <property type="entry name" value="Sulfotransfer_1"/>
    <property type="match status" value="1"/>
</dbReference>
<keyword evidence="1" id="KW-1133">Transmembrane helix</keyword>
<protein>
    <submittedName>
        <fullName evidence="4">Carbohydrate sulfotransferase 1</fullName>
    </submittedName>
</protein>
<keyword evidence="1" id="KW-0812">Transmembrane</keyword>
<keyword evidence="1" id="KW-0472">Membrane</keyword>
<evidence type="ECO:0000313" key="4">
    <source>
        <dbReference type="RefSeq" id="XP_065661211.1"/>
    </source>
</evidence>
<dbReference type="Proteomes" id="UP001652625">
    <property type="component" value="Chromosome 09"/>
</dbReference>
<evidence type="ECO:0000313" key="3">
    <source>
        <dbReference type="Proteomes" id="UP001652625"/>
    </source>
</evidence>
<keyword evidence="3" id="KW-1185">Reference proteome</keyword>
<dbReference type="InterPro" id="IPR000863">
    <property type="entry name" value="Sulfotransferase_dom"/>
</dbReference>
<organism evidence="3 4">
    <name type="scientific">Hydra vulgaris</name>
    <name type="common">Hydra</name>
    <name type="synonym">Hydra attenuata</name>
    <dbReference type="NCBI Taxonomy" id="6087"/>
    <lineage>
        <taxon>Eukaryota</taxon>
        <taxon>Metazoa</taxon>
        <taxon>Cnidaria</taxon>
        <taxon>Hydrozoa</taxon>
        <taxon>Hydroidolina</taxon>
        <taxon>Anthoathecata</taxon>
        <taxon>Aplanulata</taxon>
        <taxon>Hydridae</taxon>
        <taxon>Hydra</taxon>
    </lineage>
</organism>
<gene>
    <name evidence="4" type="primary">LOC100213095</name>
</gene>
<feature type="domain" description="Sulfotransferase" evidence="2">
    <location>
        <begin position="110"/>
        <end position="416"/>
    </location>
</feature>
<dbReference type="InterPro" id="IPR027417">
    <property type="entry name" value="P-loop_NTPase"/>
</dbReference>
<dbReference type="InterPro" id="IPR051135">
    <property type="entry name" value="Gal/GlcNAc/GalNAc_ST"/>
</dbReference>
<name>A0ABM4CHK9_HYDVU</name>
<accession>A0ABM4CHK9</accession>
<dbReference type="Gene3D" id="3.40.50.300">
    <property type="entry name" value="P-loop containing nucleotide triphosphate hydrolases"/>
    <property type="match status" value="1"/>
</dbReference>
<dbReference type="GeneID" id="100213095"/>
<evidence type="ECO:0000259" key="2">
    <source>
        <dbReference type="Pfam" id="PF00685"/>
    </source>
</evidence>
<dbReference type="RefSeq" id="XP_065661211.1">
    <property type="nucleotide sequence ID" value="XM_065805139.1"/>
</dbReference>